<dbReference type="VEuPathDB" id="FungiDB:BO70DRAFT_358916"/>
<comment type="caution">
    <text evidence="1">The sequence shown here is derived from an EMBL/GenBank/DDBJ whole genome shotgun (WGS) entry which is preliminary data.</text>
</comment>
<dbReference type="Proteomes" id="UP000247233">
    <property type="component" value="Unassembled WGS sequence"/>
</dbReference>
<keyword evidence="2" id="KW-1185">Reference proteome</keyword>
<protein>
    <submittedName>
        <fullName evidence="1">Uncharacterized protein</fullName>
    </submittedName>
</protein>
<organism evidence="1 2">
    <name type="scientific">Aspergillus heteromorphus CBS 117.55</name>
    <dbReference type="NCBI Taxonomy" id="1448321"/>
    <lineage>
        <taxon>Eukaryota</taxon>
        <taxon>Fungi</taxon>
        <taxon>Dikarya</taxon>
        <taxon>Ascomycota</taxon>
        <taxon>Pezizomycotina</taxon>
        <taxon>Eurotiomycetes</taxon>
        <taxon>Eurotiomycetidae</taxon>
        <taxon>Eurotiales</taxon>
        <taxon>Aspergillaceae</taxon>
        <taxon>Aspergillus</taxon>
        <taxon>Aspergillus subgen. Circumdati</taxon>
    </lineage>
</organism>
<dbReference type="RefSeq" id="XP_025402731.1">
    <property type="nucleotide sequence ID" value="XM_025542409.1"/>
</dbReference>
<dbReference type="EMBL" id="MSFL01000003">
    <property type="protein sequence ID" value="PWY89900.1"/>
    <property type="molecule type" value="Genomic_DNA"/>
</dbReference>
<name>A0A317X083_9EURO</name>
<dbReference type="AlphaFoldDB" id="A0A317X083"/>
<sequence length="72" mass="8661">MAHRMKDAPIFYQNLEQCLDKHRRNQTIMMLTLRLPRETIDFSWGGVFEGQVMGSFQLYRLWNLIQTFSHIT</sequence>
<reference evidence="1 2" key="1">
    <citation type="submission" date="2016-12" db="EMBL/GenBank/DDBJ databases">
        <title>The genomes of Aspergillus section Nigri reveals drivers in fungal speciation.</title>
        <authorList>
            <consortium name="DOE Joint Genome Institute"/>
            <person name="Vesth T.C."/>
            <person name="Nybo J."/>
            <person name="Theobald S."/>
            <person name="Brandl J."/>
            <person name="Frisvad J.C."/>
            <person name="Nielsen K.F."/>
            <person name="Lyhne E.K."/>
            <person name="Kogle M.E."/>
            <person name="Kuo A."/>
            <person name="Riley R."/>
            <person name="Clum A."/>
            <person name="Nolan M."/>
            <person name="Lipzen A."/>
            <person name="Salamov A."/>
            <person name="Henrissat B."/>
            <person name="Wiebenga A."/>
            <person name="De Vries R.P."/>
            <person name="Grigoriev I.V."/>
            <person name="Mortensen U.H."/>
            <person name="Andersen M.R."/>
            <person name="Baker S.E."/>
        </authorList>
    </citation>
    <scope>NUCLEOTIDE SEQUENCE [LARGE SCALE GENOMIC DNA]</scope>
    <source>
        <strain evidence="1 2">CBS 117.55</strain>
    </source>
</reference>
<proteinExistence type="predicted"/>
<accession>A0A317X083</accession>
<dbReference type="GeneID" id="37064646"/>
<gene>
    <name evidence="1" type="ORF">BO70DRAFT_358916</name>
</gene>
<evidence type="ECO:0000313" key="2">
    <source>
        <dbReference type="Proteomes" id="UP000247233"/>
    </source>
</evidence>
<evidence type="ECO:0000313" key="1">
    <source>
        <dbReference type="EMBL" id="PWY89900.1"/>
    </source>
</evidence>